<name>A0ABQ9Z2R7_9CRUS</name>
<sequence>MSGYIGFTCQAVITYFKWFNCFLGVKETGSHSTADAIIAEYEDLLQKWDIPFTKVHKVMTDVGSNMIVAHINGFPGWKENEAQHFDEELPEMETRLVHSFQTDAESTGNMEMVELELDLEDLYGVLDLDVPLSDEDILEVVGDRDDASEIQDIEASLEDTYLFQAPTWRIHADEQHYVLTSSLRSTCIA</sequence>
<evidence type="ECO:0000313" key="1">
    <source>
        <dbReference type="EMBL" id="KAK4007191.1"/>
    </source>
</evidence>
<reference evidence="1 2" key="1">
    <citation type="journal article" date="2023" name="Nucleic Acids Res.">
        <title>The hologenome of Daphnia magna reveals possible DNA methylation and microbiome-mediated evolution of the host genome.</title>
        <authorList>
            <person name="Chaturvedi A."/>
            <person name="Li X."/>
            <person name="Dhandapani V."/>
            <person name="Marshall H."/>
            <person name="Kissane S."/>
            <person name="Cuenca-Cambronero M."/>
            <person name="Asole G."/>
            <person name="Calvet F."/>
            <person name="Ruiz-Romero M."/>
            <person name="Marangio P."/>
            <person name="Guigo R."/>
            <person name="Rago D."/>
            <person name="Mirbahai L."/>
            <person name="Eastwood N."/>
            <person name="Colbourne J.K."/>
            <person name="Zhou J."/>
            <person name="Mallon E."/>
            <person name="Orsini L."/>
        </authorList>
    </citation>
    <scope>NUCLEOTIDE SEQUENCE [LARGE SCALE GENOMIC DNA]</scope>
    <source>
        <strain evidence="1">LRV0_1</strain>
    </source>
</reference>
<gene>
    <name evidence="1" type="ORF">OUZ56_012351</name>
</gene>
<comment type="caution">
    <text evidence="1">The sequence shown here is derived from an EMBL/GenBank/DDBJ whole genome shotgun (WGS) entry which is preliminary data.</text>
</comment>
<evidence type="ECO:0000313" key="2">
    <source>
        <dbReference type="Proteomes" id="UP001234178"/>
    </source>
</evidence>
<dbReference type="Proteomes" id="UP001234178">
    <property type="component" value="Unassembled WGS sequence"/>
</dbReference>
<keyword evidence="2" id="KW-1185">Reference proteome</keyword>
<protein>
    <submittedName>
        <fullName evidence="1">Uncharacterized protein</fullName>
    </submittedName>
</protein>
<accession>A0ABQ9Z2R7</accession>
<dbReference type="EMBL" id="JAOYFB010000002">
    <property type="protein sequence ID" value="KAK4007191.1"/>
    <property type="molecule type" value="Genomic_DNA"/>
</dbReference>
<organism evidence="1 2">
    <name type="scientific">Daphnia magna</name>
    <dbReference type="NCBI Taxonomy" id="35525"/>
    <lineage>
        <taxon>Eukaryota</taxon>
        <taxon>Metazoa</taxon>
        <taxon>Ecdysozoa</taxon>
        <taxon>Arthropoda</taxon>
        <taxon>Crustacea</taxon>
        <taxon>Branchiopoda</taxon>
        <taxon>Diplostraca</taxon>
        <taxon>Cladocera</taxon>
        <taxon>Anomopoda</taxon>
        <taxon>Daphniidae</taxon>
        <taxon>Daphnia</taxon>
    </lineage>
</organism>
<proteinExistence type="predicted"/>